<keyword evidence="4" id="KW-0460">Magnesium</keyword>
<dbReference type="Gene3D" id="3.40.50.300">
    <property type="entry name" value="P-loop containing nucleotide triphosphate hydrolases"/>
    <property type="match status" value="1"/>
</dbReference>
<evidence type="ECO:0000313" key="9">
    <source>
        <dbReference type="Proteomes" id="UP000010847"/>
    </source>
</evidence>
<dbReference type="InterPro" id="IPR025121">
    <property type="entry name" value="GTPase_HflX_N"/>
</dbReference>
<dbReference type="NCBIfam" id="TIGR03156">
    <property type="entry name" value="GTP_HflX"/>
    <property type="match status" value="1"/>
</dbReference>
<dbReference type="InterPro" id="IPR027417">
    <property type="entry name" value="P-loop_NTPase"/>
</dbReference>
<evidence type="ECO:0000256" key="6">
    <source>
        <dbReference type="HAMAP-Rule" id="MF_00900"/>
    </source>
</evidence>
<dbReference type="Pfam" id="PF13167">
    <property type="entry name" value="GTP-bdg_N"/>
    <property type="match status" value="1"/>
</dbReference>
<gene>
    <name evidence="6" type="primary">hflX</name>
    <name evidence="8" type="ORF">DESME_07650</name>
</gene>
<dbReference type="HOGENOM" id="CLU_019597_7_1_9"/>
<proteinExistence type="inferred from homology"/>
<dbReference type="GO" id="GO:0003924">
    <property type="term" value="F:GTPase activity"/>
    <property type="evidence" value="ECO:0007669"/>
    <property type="project" value="UniProtKB-UniRule"/>
</dbReference>
<organism evidence="8 9">
    <name type="scientific">Desulfitobacterium metallireducens DSM 15288</name>
    <dbReference type="NCBI Taxonomy" id="871968"/>
    <lineage>
        <taxon>Bacteria</taxon>
        <taxon>Bacillati</taxon>
        <taxon>Bacillota</taxon>
        <taxon>Clostridia</taxon>
        <taxon>Eubacteriales</taxon>
        <taxon>Desulfitobacteriaceae</taxon>
        <taxon>Desulfitobacterium</taxon>
    </lineage>
</organism>
<comment type="subcellular location">
    <subcellularLocation>
        <location evidence="6">Cytoplasm</location>
    </subcellularLocation>
    <text evidence="6">May associate with membranes.</text>
</comment>
<dbReference type="CDD" id="cd01878">
    <property type="entry name" value="HflX"/>
    <property type="match status" value="1"/>
</dbReference>
<dbReference type="GO" id="GO:0005737">
    <property type="term" value="C:cytoplasm"/>
    <property type="evidence" value="ECO:0007669"/>
    <property type="project" value="UniProtKB-SubCell"/>
</dbReference>
<dbReference type="FunFam" id="3.40.50.11060:FF:000001">
    <property type="entry name" value="GTPase HflX"/>
    <property type="match status" value="1"/>
</dbReference>
<dbReference type="Gene3D" id="6.10.250.2860">
    <property type="match status" value="1"/>
</dbReference>
<dbReference type="GO" id="GO:0046872">
    <property type="term" value="F:metal ion binding"/>
    <property type="evidence" value="ECO:0007669"/>
    <property type="project" value="UniProtKB-KW"/>
</dbReference>
<accession>W0E7W9</accession>
<sequence>MDIFGDLSGIRLTQLEELKTLSSLRTERPELIHVDLLDGLSILTDKWNKEIALYINRTGRVNGIAVGHHASVKLPSVRVREATHTRCIHTHPGGNFQLSSVDLSALESLSLESMTSIGILNGKITGAELACLTEDGTILTSNFSPQELERLDYDEFLSENRTRQTPITRALPEEERAYLVSVENEELAQEILTELAELARTAGVKVVGQLLQPKRYGSSVSYLGKGKLETLNQQLQNTHANVLICDDELTPAQLRNLEEYTGIKVLDRTGLILDIFAQRAKSREGKLQVELAQLQYLLPRLTGQGRSLSRLGGGIGTRGPGESKLEMDKRRVRQRIYILEQDLKEIRKHRLTQRQQRIRSGLQLVALVGYTNAGKTTFLQKAMEQTRAKGESLSGENKLFATLDPTVRSLQIGTYRQILMSDTVGFIQKLPPKLLNAFLATLEEVQNADLLVHVLDASHARALEQADTVHEILKELDCADKPTITVLNKTDQVEQISDLNRLAQQLPHPVSLSLKQGDSLVPVWKMIEELLPEN</sequence>
<comment type="subunit">
    <text evidence="6">Monomer. Associates with the 50S ribosomal subunit.</text>
</comment>
<dbReference type="Proteomes" id="UP000010847">
    <property type="component" value="Chromosome"/>
</dbReference>
<dbReference type="OrthoDB" id="9812272at2"/>
<dbReference type="InterPro" id="IPR016496">
    <property type="entry name" value="GTPase_HflX"/>
</dbReference>
<dbReference type="Pfam" id="PF16360">
    <property type="entry name" value="GTP-bdg_M"/>
    <property type="match status" value="1"/>
</dbReference>
<evidence type="ECO:0000256" key="2">
    <source>
        <dbReference type="ARBA" id="ARBA00022723"/>
    </source>
</evidence>
<protein>
    <recommendedName>
        <fullName evidence="6">GTPase HflX</fullName>
    </recommendedName>
    <alternativeName>
        <fullName evidence="6">GTP-binding protein HflX</fullName>
    </alternativeName>
</protein>
<evidence type="ECO:0000256" key="1">
    <source>
        <dbReference type="ARBA" id="ARBA00022490"/>
    </source>
</evidence>
<dbReference type="SUPFAM" id="SSF52540">
    <property type="entry name" value="P-loop containing nucleoside triphosphate hydrolases"/>
    <property type="match status" value="1"/>
</dbReference>
<feature type="domain" description="Hflx-type G" evidence="7">
    <location>
        <begin position="363"/>
        <end position="534"/>
    </location>
</feature>
<dbReference type="GO" id="GO:0005525">
    <property type="term" value="F:GTP binding"/>
    <property type="evidence" value="ECO:0007669"/>
    <property type="project" value="UniProtKB-UniRule"/>
</dbReference>
<dbReference type="HAMAP" id="MF_00900">
    <property type="entry name" value="GTPase_HflX"/>
    <property type="match status" value="1"/>
</dbReference>
<comment type="function">
    <text evidence="6">GTPase that associates with the 50S ribosomal subunit and may have a role during protein synthesis or ribosome biogenesis.</text>
</comment>
<reference evidence="8 9" key="1">
    <citation type="submission" date="2013-12" db="EMBL/GenBank/DDBJ databases">
        <authorList>
            <consortium name="DOE Joint Genome Institute"/>
            <person name="Smidt H."/>
            <person name="Huntemann M."/>
            <person name="Han J."/>
            <person name="Chen A."/>
            <person name="Kyrpides N."/>
            <person name="Mavromatis K."/>
            <person name="Markowitz V."/>
            <person name="Palaniappan K."/>
            <person name="Ivanova N."/>
            <person name="Schaumberg A."/>
            <person name="Pati A."/>
            <person name="Liolios K."/>
            <person name="Nordberg H.P."/>
            <person name="Cantor M.N."/>
            <person name="Hua S.X."/>
            <person name="Woyke T."/>
        </authorList>
    </citation>
    <scope>NUCLEOTIDE SEQUENCE [LARGE SCALE GENOMIC DNA]</scope>
    <source>
        <strain evidence="9">DSM 15288</strain>
    </source>
</reference>
<evidence type="ECO:0000313" key="8">
    <source>
        <dbReference type="EMBL" id="AHF06960.1"/>
    </source>
</evidence>
<keyword evidence="2" id="KW-0479">Metal-binding</keyword>
<dbReference type="PROSITE" id="PS51705">
    <property type="entry name" value="G_HFLX"/>
    <property type="match status" value="1"/>
</dbReference>
<keyword evidence="9" id="KW-1185">Reference proteome</keyword>
<dbReference type="InterPro" id="IPR030394">
    <property type="entry name" value="G_HFLX_dom"/>
</dbReference>
<dbReference type="RefSeq" id="WP_006715354.1">
    <property type="nucleotide sequence ID" value="NZ_CP007032.1"/>
</dbReference>
<dbReference type="GO" id="GO:0043022">
    <property type="term" value="F:ribosome binding"/>
    <property type="evidence" value="ECO:0007669"/>
    <property type="project" value="TreeGrafter"/>
</dbReference>
<evidence type="ECO:0000256" key="5">
    <source>
        <dbReference type="ARBA" id="ARBA00023134"/>
    </source>
</evidence>
<dbReference type="InterPro" id="IPR032305">
    <property type="entry name" value="GTP-bd_M"/>
</dbReference>
<dbReference type="EMBL" id="CP007032">
    <property type="protein sequence ID" value="AHF06960.1"/>
    <property type="molecule type" value="Genomic_DNA"/>
</dbReference>
<dbReference type="InterPro" id="IPR042108">
    <property type="entry name" value="GTPase_HflX_N_sf"/>
</dbReference>
<dbReference type="PANTHER" id="PTHR10229">
    <property type="entry name" value="GTP-BINDING PROTEIN HFLX"/>
    <property type="match status" value="1"/>
</dbReference>
<dbReference type="KEGG" id="dmt:DESME_07650"/>
<dbReference type="PANTHER" id="PTHR10229:SF0">
    <property type="entry name" value="GTP-BINDING PROTEIN 6-RELATED"/>
    <property type="match status" value="1"/>
</dbReference>
<keyword evidence="3 6" id="KW-0547">Nucleotide-binding</keyword>
<keyword evidence="5 6" id="KW-0342">GTP-binding</keyword>
<dbReference type="InterPro" id="IPR006073">
    <property type="entry name" value="GTP-bd"/>
</dbReference>
<dbReference type="Pfam" id="PF01926">
    <property type="entry name" value="MMR_HSR1"/>
    <property type="match status" value="1"/>
</dbReference>
<dbReference type="eggNOG" id="COG2262">
    <property type="taxonomic scope" value="Bacteria"/>
</dbReference>
<name>W0E7W9_9FIRM</name>
<dbReference type="AlphaFoldDB" id="W0E7W9"/>
<keyword evidence="1 6" id="KW-0963">Cytoplasm</keyword>
<comment type="similarity">
    <text evidence="6">Belongs to the TRAFAC class OBG-HflX-like GTPase superfamily. HflX GTPase family.</text>
</comment>
<dbReference type="STRING" id="871968.DESME_07650"/>
<evidence type="ECO:0000259" key="7">
    <source>
        <dbReference type="PROSITE" id="PS51705"/>
    </source>
</evidence>
<evidence type="ECO:0000256" key="4">
    <source>
        <dbReference type="ARBA" id="ARBA00022842"/>
    </source>
</evidence>
<evidence type="ECO:0000256" key="3">
    <source>
        <dbReference type="ARBA" id="ARBA00022741"/>
    </source>
</evidence>
<dbReference type="Gene3D" id="3.40.50.11060">
    <property type="entry name" value="GTPase HflX, N-terminal domain"/>
    <property type="match status" value="1"/>
</dbReference>